<proteinExistence type="predicted"/>
<keyword evidence="3" id="KW-1185">Reference proteome</keyword>
<dbReference type="OrthoDB" id="432381at2759"/>
<protein>
    <submittedName>
        <fullName evidence="2">Uncharacterized protein</fullName>
    </submittedName>
</protein>
<organism evidence="2 3">
    <name type="scientific">Penicillium concentricum</name>
    <dbReference type="NCBI Taxonomy" id="293559"/>
    <lineage>
        <taxon>Eukaryota</taxon>
        <taxon>Fungi</taxon>
        <taxon>Dikarya</taxon>
        <taxon>Ascomycota</taxon>
        <taxon>Pezizomycotina</taxon>
        <taxon>Eurotiomycetes</taxon>
        <taxon>Eurotiomycetidae</taxon>
        <taxon>Eurotiales</taxon>
        <taxon>Aspergillaceae</taxon>
        <taxon>Penicillium</taxon>
    </lineage>
</organism>
<reference evidence="2" key="1">
    <citation type="submission" date="2022-12" db="EMBL/GenBank/DDBJ databases">
        <authorList>
            <person name="Petersen C."/>
        </authorList>
    </citation>
    <scope>NUCLEOTIDE SEQUENCE</scope>
    <source>
        <strain evidence="2">IBT 3081</strain>
    </source>
</reference>
<reference evidence="2" key="2">
    <citation type="journal article" date="2023" name="IMA Fungus">
        <title>Comparative genomic study of the Penicillium genus elucidates a diverse pangenome and 15 lateral gene transfer events.</title>
        <authorList>
            <person name="Petersen C."/>
            <person name="Sorensen T."/>
            <person name="Nielsen M.R."/>
            <person name="Sondergaard T.E."/>
            <person name="Sorensen J.L."/>
            <person name="Fitzpatrick D.A."/>
            <person name="Frisvad J.C."/>
            <person name="Nielsen K.L."/>
        </authorList>
    </citation>
    <scope>NUCLEOTIDE SEQUENCE</scope>
    <source>
        <strain evidence="2">IBT 3081</strain>
    </source>
</reference>
<gene>
    <name evidence="2" type="ORF">N7517_003782</name>
</gene>
<dbReference type="Proteomes" id="UP001147752">
    <property type="component" value="Unassembled WGS sequence"/>
</dbReference>
<evidence type="ECO:0000313" key="2">
    <source>
        <dbReference type="EMBL" id="KAJ5371776.1"/>
    </source>
</evidence>
<evidence type="ECO:0000256" key="1">
    <source>
        <dbReference type="SAM" id="MobiDB-lite"/>
    </source>
</evidence>
<dbReference type="AlphaFoldDB" id="A0A9W9S4B8"/>
<evidence type="ECO:0000313" key="3">
    <source>
        <dbReference type="Proteomes" id="UP001147752"/>
    </source>
</evidence>
<comment type="caution">
    <text evidence="2">The sequence shown here is derived from an EMBL/GenBank/DDBJ whole genome shotgun (WGS) entry which is preliminary data.</text>
</comment>
<dbReference type="GeneID" id="81460695"/>
<sequence>MCNDDTLMRPQTKPAAADGTLPVPISFVCRKIKLLSRLPGRNMAAADRDTRPFPDMGEYLDDDTRRPVLREFAPEYKTLEAEGNDPSFPTGRPENSTSGAGGPQPSRVSIRSARALTNIAFAVLGVPRFASLAKDMEIIGGYVDLNMLEPADRCSTEVHRRSPLRHHNLCFPFRDGAAVVLMVDPSLSVNQTLDMSIWCVPFQSVAVARYPKTLPG</sequence>
<dbReference type="RefSeq" id="XP_056577762.1">
    <property type="nucleotide sequence ID" value="XM_056721512.1"/>
</dbReference>
<dbReference type="EMBL" id="JAPZBT010000002">
    <property type="protein sequence ID" value="KAJ5371776.1"/>
    <property type="molecule type" value="Genomic_DNA"/>
</dbReference>
<name>A0A9W9S4B8_9EURO</name>
<accession>A0A9W9S4B8</accession>
<feature type="region of interest" description="Disordered" evidence="1">
    <location>
        <begin position="74"/>
        <end position="107"/>
    </location>
</feature>